<organism evidence="7 8">
    <name type="scientific">Phaeodactylum tricornutum (strain CCAP 1055/1)</name>
    <dbReference type="NCBI Taxonomy" id="556484"/>
    <lineage>
        <taxon>Eukaryota</taxon>
        <taxon>Sar</taxon>
        <taxon>Stramenopiles</taxon>
        <taxon>Ochrophyta</taxon>
        <taxon>Bacillariophyta</taxon>
        <taxon>Bacillariophyceae</taxon>
        <taxon>Bacillariophycidae</taxon>
        <taxon>Naviculales</taxon>
        <taxon>Phaeodactylaceae</taxon>
        <taxon>Phaeodactylum</taxon>
    </lineage>
</organism>
<evidence type="ECO:0000256" key="3">
    <source>
        <dbReference type="ARBA" id="ARBA00022989"/>
    </source>
</evidence>
<protein>
    <recommendedName>
        <fullName evidence="6">HTTM-like domain-containing protein</fullName>
    </recommendedName>
</protein>
<keyword evidence="3 5" id="KW-1133">Transmembrane helix</keyword>
<name>B7G1V9_PHATC</name>
<dbReference type="InParanoid" id="B7G1V9"/>
<dbReference type="RefSeq" id="XP_002181102.1">
    <property type="nucleotide sequence ID" value="XM_002181066.1"/>
</dbReference>
<dbReference type="PANTHER" id="PTHR39535">
    <property type="entry name" value="SPORULATION-DELAYING PROTEIN SDPB"/>
    <property type="match status" value="1"/>
</dbReference>
<dbReference type="SMART" id="SM00752">
    <property type="entry name" value="HTTM"/>
    <property type="match status" value="1"/>
</dbReference>
<keyword evidence="2 5" id="KW-0812">Transmembrane</keyword>
<feature type="transmembrane region" description="Helical" evidence="5">
    <location>
        <begin position="193"/>
        <end position="212"/>
    </location>
</feature>
<accession>B7G1V9</accession>
<feature type="transmembrane region" description="Helical" evidence="5">
    <location>
        <begin position="293"/>
        <end position="311"/>
    </location>
</feature>
<dbReference type="InterPro" id="IPR011020">
    <property type="entry name" value="HTTM-like"/>
</dbReference>
<evidence type="ECO:0000256" key="2">
    <source>
        <dbReference type="ARBA" id="ARBA00022692"/>
    </source>
</evidence>
<gene>
    <name evidence="7" type="ORF">PHATRDRAFT_46618</name>
</gene>
<dbReference type="OrthoDB" id="43437at2759"/>
<dbReference type="EMBL" id="CM000613">
    <property type="protein sequence ID" value="EEC47754.1"/>
    <property type="molecule type" value="Genomic_DNA"/>
</dbReference>
<evidence type="ECO:0000313" key="8">
    <source>
        <dbReference type="Proteomes" id="UP000000759"/>
    </source>
</evidence>
<dbReference type="PaxDb" id="2850-Phatr46618"/>
<evidence type="ECO:0000313" key="7">
    <source>
        <dbReference type="EMBL" id="EEC47754.1"/>
    </source>
</evidence>
<evidence type="ECO:0000256" key="1">
    <source>
        <dbReference type="ARBA" id="ARBA00004127"/>
    </source>
</evidence>
<dbReference type="HOGENOM" id="CLU_022162_0_0_1"/>
<reference evidence="7 8" key="1">
    <citation type="journal article" date="2008" name="Nature">
        <title>The Phaeodactylum genome reveals the evolutionary history of diatom genomes.</title>
        <authorList>
            <person name="Bowler C."/>
            <person name="Allen A.E."/>
            <person name="Badger J.H."/>
            <person name="Grimwood J."/>
            <person name="Jabbari K."/>
            <person name="Kuo A."/>
            <person name="Maheswari U."/>
            <person name="Martens C."/>
            <person name="Maumus F."/>
            <person name="Otillar R.P."/>
            <person name="Rayko E."/>
            <person name="Salamov A."/>
            <person name="Vandepoele K."/>
            <person name="Beszteri B."/>
            <person name="Gruber A."/>
            <person name="Heijde M."/>
            <person name="Katinka M."/>
            <person name="Mock T."/>
            <person name="Valentin K."/>
            <person name="Verret F."/>
            <person name="Berges J.A."/>
            <person name="Brownlee C."/>
            <person name="Cadoret J.P."/>
            <person name="Chiovitti A."/>
            <person name="Choi C.J."/>
            <person name="Coesel S."/>
            <person name="De Martino A."/>
            <person name="Detter J.C."/>
            <person name="Durkin C."/>
            <person name="Falciatore A."/>
            <person name="Fournet J."/>
            <person name="Haruta M."/>
            <person name="Huysman M.J."/>
            <person name="Jenkins B.D."/>
            <person name="Jiroutova K."/>
            <person name="Jorgensen R.E."/>
            <person name="Joubert Y."/>
            <person name="Kaplan A."/>
            <person name="Kroger N."/>
            <person name="Kroth P.G."/>
            <person name="La Roche J."/>
            <person name="Lindquist E."/>
            <person name="Lommer M."/>
            <person name="Martin-Jezequel V."/>
            <person name="Lopez P.J."/>
            <person name="Lucas S."/>
            <person name="Mangogna M."/>
            <person name="McGinnis K."/>
            <person name="Medlin L.K."/>
            <person name="Montsant A."/>
            <person name="Oudot-Le Secq M.P."/>
            <person name="Napoli C."/>
            <person name="Obornik M."/>
            <person name="Parker M.S."/>
            <person name="Petit J.L."/>
            <person name="Porcel B.M."/>
            <person name="Poulsen N."/>
            <person name="Robison M."/>
            <person name="Rychlewski L."/>
            <person name="Rynearson T.A."/>
            <person name="Schmutz J."/>
            <person name="Shapiro H."/>
            <person name="Siaut M."/>
            <person name="Stanley M."/>
            <person name="Sussman M.R."/>
            <person name="Taylor A.R."/>
            <person name="Vardi A."/>
            <person name="von Dassow P."/>
            <person name="Vyverman W."/>
            <person name="Willis A."/>
            <person name="Wyrwicz L.S."/>
            <person name="Rokhsar D.S."/>
            <person name="Weissenbach J."/>
            <person name="Armbrust E.V."/>
            <person name="Green B.R."/>
            <person name="Van de Peer Y."/>
            <person name="Grigoriev I.V."/>
        </authorList>
    </citation>
    <scope>NUCLEOTIDE SEQUENCE [LARGE SCALE GENOMIC DNA]</scope>
    <source>
        <strain evidence="7 8">CCAP 1055/1</strain>
    </source>
</reference>
<dbReference type="Proteomes" id="UP000000759">
    <property type="component" value="Chromosome 10"/>
</dbReference>
<evidence type="ECO:0000256" key="4">
    <source>
        <dbReference type="ARBA" id="ARBA00023136"/>
    </source>
</evidence>
<proteinExistence type="predicted"/>
<sequence length="570" mass="65148">MSILIAIDVECKSEAMMETLPSGVAATRANCLDKRSLALFRILLGLYLLYDIYARTSLGKYDLAWYTSLPPSRSFLSDLDFPHQAPLHKLWFYRGTLAFQVAMFGISTLLAVFFTVGLFQQTARVGGLVKTVLFIVQVAQQSRNMPGTDGSDSFLRHLLFWSCFLPLADVWSVDEWRASRRKHKTKKPSHRHWQCTGLPCLGLILQIAFMYLGTALNRIDVHGWKNWHQCEWLPPSLSAVHYALSGSFATRDNFLGDLIRTQPILSKTMTAMAMVGEIGAPIGCVLGGKYRHWFALVLFQMHLGLFLTLNLPNWQPIGMLIQVLFIPTAYWDRWLGFSNTDEGDYKKTDGDSVENTEHKDAVVKKRSASAFSRTLQIFFLSYMIYNWLGNRGWIAKHDRGDIGEGLRLSQYWVMYGTLGHVSDNIFLTGYIDTTNETSRDARQMVDLLHYVKTKTFRDQDDFNFVPLDMTSRFPSPRWERALHQWAAKRKTQSARLLCQVLCLFVNEDRTLKGLPPLASVEMRWQHMRILPPGSKDRYPSRDVSKVSTPDTIISAPCMEYDSSFDSLLVE</sequence>
<keyword evidence="4 5" id="KW-0472">Membrane</keyword>
<feature type="transmembrane region" description="Helical" evidence="5">
    <location>
        <begin position="264"/>
        <end position="286"/>
    </location>
</feature>
<feature type="domain" description="HTTM-like" evidence="6">
    <location>
        <begin position="29"/>
        <end position="331"/>
    </location>
</feature>
<feature type="transmembrane region" description="Helical" evidence="5">
    <location>
        <begin position="38"/>
        <end position="56"/>
    </location>
</feature>
<dbReference type="GeneID" id="7201743"/>
<evidence type="ECO:0000259" key="6">
    <source>
        <dbReference type="SMART" id="SM00752"/>
    </source>
</evidence>
<feature type="transmembrane region" description="Helical" evidence="5">
    <location>
        <begin position="97"/>
        <end position="118"/>
    </location>
</feature>
<dbReference type="eggNOG" id="ENOG502S9KS">
    <property type="taxonomic scope" value="Eukaryota"/>
</dbReference>
<dbReference type="AlphaFoldDB" id="B7G1V9"/>
<comment type="subcellular location">
    <subcellularLocation>
        <location evidence="1">Endomembrane system</location>
        <topology evidence="1">Multi-pass membrane protein</topology>
    </subcellularLocation>
</comment>
<reference evidence="8" key="2">
    <citation type="submission" date="2008-08" db="EMBL/GenBank/DDBJ databases">
        <authorList>
            <consortium name="Diatom Consortium"/>
            <person name="Grigoriev I."/>
            <person name="Grimwood J."/>
            <person name="Kuo A."/>
            <person name="Otillar R.P."/>
            <person name="Salamov A."/>
            <person name="Detter J.C."/>
            <person name="Lindquist E."/>
            <person name="Shapiro H."/>
            <person name="Lucas S."/>
            <person name="Glavina del Rio T."/>
            <person name="Pitluck S."/>
            <person name="Rokhsar D."/>
            <person name="Bowler C."/>
        </authorList>
    </citation>
    <scope>GENOME REANNOTATION</scope>
    <source>
        <strain evidence="8">CCAP 1055/1</strain>
    </source>
</reference>
<dbReference type="GO" id="GO:0012505">
    <property type="term" value="C:endomembrane system"/>
    <property type="evidence" value="ECO:0007669"/>
    <property type="project" value="UniProtKB-SubCell"/>
</dbReference>
<evidence type="ECO:0000256" key="5">
    <source>
        <dbReference type="SAM" id="Phobius"/>
    </source>
</evidence>
<keyword evidence="8" id="KW-1185">Reference proteome</keyword>
<dbReference type="PANTHER" id="PTHR39535:SF2">
    <property type="entry name" value="HTTM DOMAIN-CONTAINING PROTEIN"/>
    <property type="match status" value="1"/>
</dbReference>
<dbReference type="InterPro" id="IPR052964">
    <property type="entry name" value="Sporulation_signal_mat"/>
</dbReference>
<dbReference type="KEGG" id="pti:PHATRDRAFT_46618"/>